<feature type="transmembrane region" description="Helical" evidence="2">
    <location>
        <begin position="878"/>
        <end position="906"/>
    </location>
</feature>
<sequence>MVFGSSQQVTQDSGFVLFGTGQQSVSVILKELVLSYRFDHVSPSFTVRDVTIELLSLTIMTYDKTRLKFNSNISYYNHNKQFDLPSLLATGKFYIDEYGFLVTSNGTRYRIPSGPPEGRKPLQFNQLPIINNKNNKSIIHFNYPINIINKSHETIHIELQDTHKLINNSDHDYDEHDHNSIMQSSSSSSSSTSSSSSLLLSLPYMKSNLSMKPLNNSSSMNFIHSNQHHHDHHPSDTLHTIDWNVILFTLIISSISLVCNIILIVFLSYRLHHHHPRHHPHVRHYQKWLHHHHHHHKHFNSSCNHSNHENKQLTTTSTTNNTTNYEYKDILCNHLFKNQSIPCQCITDLSPVTNCPCVYKQMKDNKHTRNTTTHKDNNISNIMNSNIKNLSYPCCNINSNCDLHSSLLRNHKKSKKIKSSIIKQSNQYNEHDHLYSCNKSLPFNHHWLLCSTNQQSDIDPFNNNNDWKIIPNHDMISDCSNEDAYDNKNNNSSKQHHHHHSNNYSSNSNILYTPSKYSKQRQQQHKCVHLQANTNQRHHISQQPISIIHSYNTLLNQSPRLNDCVNDPTTEEDEELQQQGIEQEDDHDEEEDEEQEQEEQQREEDNEHLVTNPKCIILKNSIFIYHQYIYICYTIAIHLGILGIILSLLQLLVICIALIQKTTLDTTYYITYNHEFICLLSNSLATDTLLCVRLYLVTIFILCSFIIFYIQIIMKMVITIIDFTSFQLPKYSFYKRFLFTIIHNTTNKHTTYNHDSNHIYFQQNFAYIALIHSIPWALAAGTSLFIAFLYQTPIHSNSLIINKSISNHSQYAWIESIKSNHVNLLFNGLHSLLTCSMKRISLSTLSSSSISSSSSSSSVLTTSTPMNHDVITTTTSTWISSILLIIIPLLLQMIMIILFIILLYMIISYINHRNCIIYKLKLPNQSIILIILILLIELISLCIPIVYHFIMTLYSINDKQLLFITRIIILHFCIDPILLIYIIQKCLSNKYILMLSNKFNIIHMKSIKNKKINKNQLIDYHSLECINNDNNVMKPLTSPIHLFNCLPMHHSNTITSTTTYTTTNTTYNSNNNIQSVVMPYLTDSGYFVSTINNNNNNNNNSLITSSIINNDKINMNNYILPITTDTIEVTMPNIYPNNNNSITSSSNNIHQKDSSLLTPVTEIMDHNTLIYKNMYDAYPQLCQHHQRLLAEQYKQPNMDTIKRNRHFTNVPRMNQMITTTTTNFNALSINKSINECSNKQSIQIINNHNHNDTIPHIMNEMVCTQQHSTATAAVMAAAAAAVAAQASTLTKPIHSLLDSIQMTPNPLLFINEQKTIEQPISNDNQ</sequence>
<dbReference type="Proteomes" id="UP000277204">
    <property type="component" value="Unassembled WGS sequence"/>
</dbReference>
<feature type="transmembrane region" description="Helical" evidence="2">
    <location>
        <begin position="927"/>
        <end position="950"/>
    </location>
</feature>
<keyword evidence="2" id="KW-1133">Transmembrane helix</keyword>
<keyword evidence="2" id="KW-0472">Membrane</keyword>
<keyword evidence="2" id="KW-0812">Transmembrane</keyword>
<name>A0A183L9C7_9TREM</name>
<evidence type="ECO:0000256" key="2">
    <source>
        <dbReference type="SAM" id="Phobius"/>
    </source>
</evidence>
<dbReference type="EMBL" id="UZAI01000075">
    <property type="protein sequence ID" value="VDO48162.1"/>
    <property type="molecule type" value="Genomic_DNA"/>
</dbReference>
<feature type="compositionally biased region" description="Low complexity" evidence="1">
    <location>
        <begin position="184"/>
        <end position="193"/>
    </location>
</feature>
<evidence type="ECO:0000313" key="3">
    <source>
        <dbReference type="EMBL" id="VDO48162.1"/>
    </source>
</evidence>
<feature type="transmembrane region" description="Helical" evidence="2">
    <location>
        <begin position="628"/>
        <end position="659"/>
    </location>
</feature>
<protein>
    <submittedName>
        <fullName evidence="3">Uncharacterized protein</fullName>
    </submittedName>
</protein>
<reference evidence="3 4" key="1">
    <citation type="submission" date="2018-11" db="EMBL/GenBank/DDBJ databases">
        <authorList>
            <consortium name="Pathogen Informatics"/>
        </authorList>
    </citation>
    <scope>NUCLEOTIDE SEQUENCE [LARGE SCALE GENOMIC DNA]</scope>
    <source>
        <strain evidence="3 4">Zambia</strain>
    </source>
</reference>
<gene>
    <name evidence="3" type="ORF">SMRZ_LOCUS402</name>
</gene>
<feature type="transmembrane region" description="Helical" evidence="2">
    <location>
        <begin position="962"/>
        <end position="983"/>
    </location>
</feature>
<feature type="compositionally biased region" description="Acidic residues" evidence="1">
    <location>
        <begin position="569"/>
        <end position="598"/>
    </location>
</feature>
<feature type="region of interest" description="Disordered" evidence="1">
    <location>
        <begin position="168"/>
        <end position="193"/>
    </location>
</feature>
<accession>A0A183L9C7</accession>
<feature type="region of interest" description="Disordered" evidence="1">
    <location>
        <begin position="299"/>
        <end position="319"/>
    </location>
</feature>
<feature type="transmembrane region" description="Helical" evidence="2">
    <location>
        <begin position="692"/>
        <end position="710"/>
    </location>
</feature>
<proteinExistence type="predicted"/>
<evidence type="ECO:0000313" key="4">
    <source>
        <dbReference type="Proteomes" id="UP000277204"/>
    </source>
</evidence>
<organism evidence="3 4">
    <name type="scientific">Schistosoma margrebowiei</name>
    <dbReference type="NCBI Taxonomy" id="48269"/>
    <lineage>
        <taxon>Eukaryota</taxon>
        <taxon>Metazoa</taxon>
        <taxon>Spiralia</taxon>
        <taxon>Lophotrochozoa</taxon>
        <taxon>Platyhelminthes</taxon>
        <taxon>Trematoda</taxon>
        <taxon>Digenea</taxon>
        <taxon>Strigeidida</taxon>
        <taxon>Schistosomatoidea</taxon>
        <taxon>Schistosomatidae</taxon>
        <taxon>Schistosoma</taxon>
    </lineage>
</organism>
<feature type="compositionally biased region" description="Basic and acidic residues" evidence="1">
    <location>
        <begin position="168"/>
        <end position="179"/>
    </location>
</feature>
<feature type="transmembrane region" description="Helical" evidence="2">
    <location>
        <begin position="765"/>
        <end position="790"/>
    </location>
</feature>
<feature type="region of interest" description="Disordered" evidence="1">
    <location>
        <begin position="559"/>
        <end position="607"/>
    </location>
</feature>
<feature type="region of interest" description="Disordered" evidence="1">
    <location>
        <begin position="480"/>
        <end position="511"/>
    </location>
</feature>
<evidence type="ECO:0000256" key="1">
    <source>
        <dbReference type="SAM" id="MobiDB-lite"/>
    </source>
</evidence>
<dbReference type="PANTHER" id="PTHR42264">
    <property type="entry name" value="EPHRIN_REC_LIKE DOMAIN-CONTAINING PROTEIN"/>
    <property type="match status" value="1"/>
</dbReference>
<keyword evidence="4" id="KW-1185">Reference proteome</keyword>
<feature type="transmembrane region" description="Helical" evidence="2">
    <location>
        <begin position="245"/>
        <end position="269"/>
    </location>
</feature>